<dbReference type="EMBL" id="PPTA01000001">
    <property type="protein sequence ID" value="TFB06658.1"/>
    <property type="molecule type" value="Genomic_DNA"/>
</dbReference>
<feature type="compositionally biased region" description="Polar residues" evidence="1">
    <location>
        <begin position="537"/>
        <end position="554"/>
    </location>
</feature>
<feature type="region of interest" description="Disordered" evidence="1">
    <location>
        <begin position="537"/>
        <end position="576"/>
    </location>
</feature>
<proteinExistence type="predicted"/>
<feature type="compositionally biased region" description="Polar residues" evidence="1">
    <location>
        <begin position="1328"/>
        <end position="1337"/>
    </location>
</feature>
<organism evidence="2 3">
    <name type="scientific">Trichoderma ghanense</name>
    <dbReference type="NCBI Taxonomy" id="65468"/>
    <lineage>
        <taxon>Eukaryota</taxon>
        <taxon>Fungi</taxon>
        <taxon>Dikarya</taxon>
        <taxon>Ascomycota</taxon>
        <taxon>Pezizomycotina</taxon>
        <taxon>Sordariomycetes</taxon>
        <taxon>Hypocreomycetidae</taxon>
        <taxon>Hypocreales</taxon>
        <taxon>Hypocreaceae</taxon>
        <taxon>Trichoderma</taxon>
    </lineage>
</organism>
<evidence type="ECO:0000313" key="2">
    <source>
        <dbReference type="EMBL" id="TFB06658.1"/>
    </source>
</evidence>
<feature type="compositionally biased region" description="Basic and acidic residues" evidence="1">
    <location>
        <begin position="1270"/>
        <end position="1284"/>
    </location>
</feature>
<feature type="compositionally biased region" description="Low complexity" evidence="1">
    <location>
        <begin position="412"/>
        <end position="423"/>
    </location>
</feature>
<feature type="region of interest" description="Disordered" evidence="1">
    <location>
        <begin position="1243"/>
        <end position="1376"/>
    </location>
</feature>
<dbReference type="RefSeq" id="XP_073562859.1">
    <property type="nucleotide sequence ID" value="XM_073698063.1"/>
</dbReference>
<keyword evidence="3" id="KW-1185">Reference proteome</keyword>
<accession>A0ABY2HII5</accession>
<feature type="compositionally biased region" description="Low complexity" evidence="1">
    <location>
        <begin position="1542"/>
        <end position="1579"/>
    </location>
</feature>
<feature type="region of interest" description="Disordered" evidence="1">
    <location>
        <begin position="1473"/>
        <end position="1628"/>
    </location>
</feature>
<feature type="region of interest" description="Disordered" evidence="1">
    <location>
        <begin position="1063"/>
        <end position="1100"/>
    </location>
</feature>
<feature type="compositionally biased region" description="Polar residues" evidence="1">
    <location>
        <begin position="979"/>
        <end position="992"/>
    </location>
</feature>
<feature type="compositionally biased region" description="Polar residues" evidence="1">
    <location>
        <begin position="1006"/>
        <end position="1016"/>
    </location>
</feature>
<feature type="compositionally biased region" description="Polar residues" evidence="1">
    <location>
        <begin position="1126"/>
        <end position="1143"/>
    </location>
</feature>
<gene>
    <name evidence="2" type="ORF">CCMA1212_000602</name>
</gene>
<feature type="compositionally biased region" description="Pro residues" evidence="1">
    <location>
        <begin position="1520"/>
        <end position="1532"/>
    </location>
</feature>
<feature type="compositionally biased region" description="Pro residues" evidence="1">
    <location>
        <begin position="1356"/>
        <end position="1370"/>
    </location>
</feature>
<evidence type="ECO:0000313" key="3">
    <source>
        <dbReference type="Proteomes" id="UP001642720"/>
    </source>
</evidence>
<feature type="region of interest" description="Disordered" evidence="1">
    <location>
        <begin position="967"/>
        <end position="996"/>
    </location>
</feature>
<dbReference type="Proteomes" id="UP001642720">
    <property type="component" value="Unassembled WGS sequence"/>
</dbReference>
<evidence type="ECO:0000256" key="1">
    <source>
        <dbReference type="SAM" id="MobiDB-lite"/>
    </source>
</evidence>
<reference evidence="2 3" key="1">
    <citation type="submission" date="2018-01" db="EMBL/GenBank/DDBJ databases">
        <title>Genome characterization of the sugarcane-associated fungus Trichoderma ghanense CCMA-1212 and their application in lignocelulose bioconversion.</title>
        <authorList>
            <person name="Steindorff A.S."/>
            <person name="Mendes T.D."/>
            <person name="Vilela E.S.D."/>
            <person name="Rodrigues D.S."/>
            <person name="Formighieri E.F."/>
            <person name="Melo I.S."/>
            <person name="Favaro L.C.L."/>
        </authorList>
    </citation>
    <scope>NUCLEOTIDE SEQUENCE [LARGE SCALE GENOMIC DNA]</scope>
    <source>
        <strain evidence="2 3">CCMA-1212</strain>
    </source>
</reference>
<protein>
    <submittedName>
        <fullName evidence="2">Uncharacterized protein</fullName>
    </submittedName>
</protein>
<comment type="caution">
    <text evidence="2">The sequence shown here is derived from an EMBL/GenBank/DDBJ whole genome shotgun (WGS) entry which is preliminary data.</text>
</comment>
<dbReference type="GeneID" id="300572513"/>
<sequence length="1628" mass="179531">MPATPQQYLEWWLTTGFGALKELVDKETVGCSPQDVGFESIIQRRQRGFDNDAKLLEALRQYVGRLASHQAPEASSNPRNKLRELSLNTFKRLEDGGLNLDRVLEGLADLNVVELRRRRLVADTPLTFKPGHPAHASAAMIQELNKKTTEKFSTFYMGFRATTVTLEMQHSEATRKPPVEIMAVVNAVFPAQDLLKDSEDVSLAPYTGTLLDCIRFAILLHLMGDNPSAEKQQAFIQEKLFIWCGLPRYDVAYKAFTQYIEEFKTIETLCFNVLKLAEAPTSRRKSGSRRPSFTPNSVVMVKSILKGSPQSPREVAELAGSRRSISPEFVASAPPVPNPLLKGLPGREVSPSKTDGAAFAFDDPAAPKLRYDAGDETVVKGERVEAKTFDPARKLKKTPLPMKQKPLPPKQKPLSTRQRLLQSRQRRSRRVDDDIPPVPPAPEIPASMRATITRSGFKLLQRMRSHPELQSGEPSSSRISQLATVLASKKASSSAKLVKQHVQLPARPLTRPKASHGQVRDSFSLRTSSLPEAFRNSQQTLYSQRAPSTQSVDRPTTIGRPESYAGQEQGRRSSLPKVDVKYSMREPRLSTMEYARLYFVEEANAKKEKRECELPPPKKAWLWGQNWENFLVLPKIPLTIRRRFSLGNNDENKKTINLAPLDKGHESDADSVETVKGTMSVPAKPPRLSLNLDTMASGLTTMMNVPSSEFRQASHVSNRTKIRDEVVLSSGEQNTVEGSASAAGLKENNSVSSIESVQTLPPTSTVSSMSSNEREDEDLYSDDRHLWPSPMSQREARCASVSLISEEPSTAVREDNQSTENTAPRVSEDDAETSSVYSNESSKTALFVGDATKGTGDTPRTPGRPHRPAKLTTPGDESPVRPGIPFSYSCASFNSLSSDRSPLTHFPIAVEQRSRATTDDMVQGILTQSGGRLRVEDARQVQVVESKHVAELQASSADIWHTDGYMEPELQPAPLNLSKKPSTATRPKQSVSDKPARAKLNANAVKNAQPSKNTSKPAHPLIDTAPPQYHERIKSYESGFVPLPGSLLYEADKNTNIIRIPRSLSSSSNSSSSVSAIITPSKPGPAKGTSYPFKRPERRAHEPMPARSMNQMYDAAAASNISQLQFEPQHQPQPQTDKQSPTLSDLDEFFGVGQYEKAFLEKHPEAAKPFVLPPKVLETAESPVFTTPTLRRRDVSIQQHRELPQHTAERVMERKPVISTNVSSFALHRAQGNKATILPVIEGRSRANTTTARERDTSSKQDDDYEDSISEEHVPQHTHSENAHRFSLQRYDISTRRPSTAHARPSTFFDRPVPLPPAANVAPEAKKMTNTPATTLGSLFRRRNRNRTEPQQTQQPQPPQLQPQTQPRPQPVLQTPQQAPITPTILTTPRLPVHQPIGQWQPFREERSPFAGSTTRISGDEQSPYERQRIKYFREQTARALTGEIEPPRPPARAMGAAPWATVGFEAGRRAHGQRTMNNNNNTWASDGRRGTPNMPGRQISNPVTRTGLTNDWVNQGLPSPAPTTPLPPVPARPSGSGRQISGTRSAPRPSASAAAAAPAPAGTLTGAVTGAGYAPAQPGQGGQTPSHRNRNPLGLRVETTAWKLRKASKEVLRSGRNVSGQHDGGSK</sequence>
<name>A0ABY2HII5_9HYPO</name>
<feature type="region of interest" description="Disordered" evidence="1">
    <location>
        <begin position="1126"/>
        <end position="1145"/>
    </location>
</feature>
<feature type="region of interest" description="Disordered" evidence="1">
    <location>
        <begin position="731"/>
        <end position="788"/>
    </location>
</feature>
<feature type="region of interest" description="Disordered" evidence="1">
    <location>
        <begin position="389"/>
        <end position="450"/>
    </location>
</feature>
<feature type="compositionally biased region" description="Polar residues" evidence="1">
    <location>
        <begin position="747"/>
        <end position="771"/>
    </location>
</feature>
<feature type="region of interest" description="Disordered" evidence="1">
    <location>
        <begin position="662"/>
        <end position="682"/>
    </location>
</feature>
<feature type="compositionally biased region" description="Polar residues" evidence="1">
    <location>
        <begin position="1499"/>
        <end position="1514"/>
    </location>
</feature>
<feature type="compositionally biased region" description="Basic and acidic residues" evidence="1">
    <location>
        <begin position="1252"/>
        <end position="1262"/>
    </location>
</feature>
<feature type="region of interest" description="Disordered" evidence="1">
    <location>
        <begin position="805"/>
        <end position="881"/>
    </location>
</feature>
<feature type="compositionally biased region" description="Low complexity" evidence="1">
    <location>
        <begin position="1063"/>
        <end position="1075"/>
    </location>
</feature>
<feature type="compositionally biased region" description="Polar residues" evidence="1">
    <location>
        <begin position="833"/>
        <end position="844"/>
    </location>
</feature>
<feature type="compositionally biased region" description="Polar residues" evidence="1">
    <location>
        <begin position="1475"/>
        <end position="1485"/>
    </location>
</feature>
<feature type="region of interest" description="Disordered" evidence="1">
    <location>
        <begin position="1006"/>
        <end position="1025"/>
    </location>
</feature>